<keyword evidence="1" id="KW-0472">Membrane</keyword>
<feature type="transmembrane region" description="Helical" evidence="1">
    <location>
        <begin position="593"/>
        <end position="611"/>
    </location>
</feature>
<dbReference type="RefSeq" id="WP_011155211.1">
    <property type="nucleotide sequence ID" value="NC_005295.2"/>
</dbReference>
<feature type="transmembrane region" description="Helical" evidence="1">
    <location>
        <begin position="696"/>
        <end position="722"/>
    </location>
</feature>
<organism evidence="2 3">
    <name type="scientific">Ehrlichia ruminantium (strain Welgevonden)</name>
    <dbReference type="NCBI Taxonomy" id="254945"/>
    <lineage>
        <taxon>Bacteria</taxon>
        <taxon>Pseudomonadati</taxon>
        <taxon>Pseudomonadota</taxon>
        <taxon>Alphaproteobacteria</taxon>
        <taxon>Rickettsiales</taxon>
        <taxon>Anaplasmataceae</taxon>
        <taxon>Ehrlichia</taxon>
    </lineage>
</organism>
<evidence type="ECO:0000256" key="1">
    <source>
        <dbReference type="SAM" id="Phobius"/>
    </source>
</evidence>
<evidence type="ECO:0000313" key="3">
    <source>
        <dbReference type="Proteomes" id="UP000001021"/>
    </source>
</evidence>
<dbReference type="Proteomes" id="UP000001021">
    <property type="component" value="Chromosome"/>
</dbReference>
<dbReference type="KEGG" id="erw:ERWE_CDS_05570"/>
<sequence length="1392" mass="162958">MLLDSSYGSKSLVDFLSSVLQTDNLKVKLGFLNLEIFYRDNTERKRFLDLLPSDIIKEDRANHKLIIKKVDLVFFRKKIQNPFRYATCGGEYNIRLMMYLLVEVTDLWKLHCENIYYNITGPYKHDVRENFYKLVNYFFRNNEFSGRMESTCITDVIPLCFPNPELLRKKICIYENGMYGFFLCDTKKFEDSVLFQVITKKLSLLQSQIDNLCDDNELLKLLNQKKSLKLFIDYVLRIEKSSILVLKVPFHVLHATLSILSNDEIILKEIENLLKERQQYDITNGIVCKFFQDKKIKIDFLDINDARNVYKSFYSIENSSPEVILRSEKAISDLHAVKSNITINIDFFSEISQNRGVLRAQQYFRGITALINAEINFLENFKDVLTMKDLNFLLEVTFQEVHHDINELLVMYDFFMHRKIVYRNPILKVTRKEVSELKKYVSGRVLLLDEIVRYMNNNLKVIDSNKYFMNYWVIYYIVSSHHTLSLEFIKNGQLLPSINVVQLLKSIDYVDGRWVTCKKEKNEWFLHQLRLHSLMDYLDINIDSSDIPEELWDDKLSNRDFFTILQSMIRAVRVDKQYVCDIKISSFLRVLQILYRVLKCLPFSSFFIYYVNPGRYRTVSGYIGKNLKEELYIKNKQIPVTSFSNSVIESLKLNLSQQRFVESDHEAKFLSRKFCKAHNISGKLEKVKTVLYSNKFVAYLLFILTFLIMLIVTVCVVLLGHFNIISGIFLARFIDVIRRVCDSLFVVSGLDTFVDKVRTLMLDVIGIVVRVLDFILLCGLLSEVIKLVIKGIRFVCISVYNVLQEVCRSLVTYGLKGSMIILLNKLLSLKSVIIKDYDHSNEKEELDVYGMRRYHTEYNIAEMLEDICNKVNIDLPVLLRITEITKELSSQINQNLYYGKPRIENLLRDFENYTAKLPQDIISNVNYLKLKYEFSYLLNNYIKNFSYHNDCKGDSPNILNSFRRREEIYNKITSVNLQTKYFSKGSYRTICTVSDVESIFDRVRDIGNAITVETLNIKIASLKWAIHMLSVCDVYNIKRNSELIFLNTRLDNIVTVVLYDCILRLESYRKRVQHGEVISTSFVDVDIECNFSCYIRDVYYLLQSVDTSIIYNGQMRSMKVFFDTFFGNHNLLLKEPSDQAKNLARTIRVETGTISCFSRFKEYICESMECIKNPKGTVFSFFIYYLIRLTNSSSCLLSITEHVSQIMDQVLNVIAIEELYKYFTQTDFGKILLLEFYKQGMLFQDLTCMLAELNLGLLCNDVCDVQDEYLPICDINYLIYSSSFHRINEPQWRLLECINGCARLIYEMVGLKMVKHITHCFREKVIYNMESFILHENMVSNSMLMSVQECLSANELKCDMKGEVSCANGRSDQLLLDLDGVYHMLGLSLDFD</sequence>
<proteinExistence type="predicted"/>
<protein>
    <submittedName>
        <fullName evidence="2">Uncharacterized protein</fullName>
    </submittedName>
</protein>
<dbReference type="HOGENOM" id="CLU_254774_0_0_5"/>
<dbReference type="EMBL" id="CR925678">
    <property type="protein sequence ID" value="CAI27051.1"/>
    <property type="molecule type" value="Genomic_DNA"/>
</dbReference>
<keyword evidence="1" id="KW-0812">Transmembrane</keyword>
<accession>A0A0H3M6A8</accession>
<gene>
    <name evidence="2" type="ordered locus">ERWE_CDS_05570</name>
</gene>
<name>A0A0H3M6A8_EHRRW</name>
<keyword evidence="3" id="KW-1185">Reference proteome</keyword>
<dbReference type="GeneID" id="33057688"/>
<dbReference type="KEGG" id="eru:Erum5310"/>
<keyword evidence="1" id="KW-1133">Transmembrane helix</keyword>
<evidence type="ECO:0000313" key="2">
    <source>
        <dbReference type="EMBL" id="CAI27051.1"/>
    </source>
</evidence>
<reference evidence="2 3" key="1">
    <citation type="journal article" date="2006" name="J. Bacteriol.">
        <title>Comparative genomic analysis of three strains of Ehrlichia ruminantium reveals an active process of genome size plasticity.</title>
        <authorList>
            <person name="Frutos R."/>
            <person name="Viari A."/>
            <person name="Ferraz C."/>
            <person name="Morgat A."/>
            <person name="Eychenie S."/>
            <person name="Kandassami Y."/>
            <person name="Chantal I."/>
            <person name="Bensaid A."/>
            <person name="Coissac E."/>
            <person name="Vachiery N."/>
            <person name="Demaille J."/>
            <person name="Martinez D."/>
        </authorList>
    </citation>
    <scope>NUCLEOTIDE SEQUENCE [LARGE SCALE GENOMIC DNA]</scope>
    <source>
        <strain evidence="2 3">Welgevonden</strain>
    </source>
</reference>